<gene>
    <name evidence="7" type="ORF">BKA10_003121</name>
</gene>
<feature type="transmembrane region" description="Helical" evidence="5">
    <location>
        <begin position="151"/>
        <end position="168"/>
    </location>
</feature>
<dbReference type="GO" id="GO:0022857">
    <property type="term" value="F:transmembrane transporter activity"/>
    <property type="evidence" value="ECO:0007669"/>
    <property type="project" value="InterPro"/>
</dbReference>
<evidence type="ECO:0000256" key="5">
    <source>
        <dbReference type="SAM" id="Phobius"/>
    </source>
</evidence>
<evidence type="ECO:0000256" key="2">
    <source>
        <dbReference type="ARBA" id="ARBA00022692"/>
    </source>
</evidence>
<feature type="transmembrane region" description="Helical" evidence="5">
    <location>
        <begin position="364"/>
        <end position="382"/>
    </location>
</feature>
<dbReference type="EMBL" id="JACIFH010000001">
    <property type="protein sequence ID" value="MBB4141327.1"/>
    <property type="molecule type" value="Genomic_DNA"/>
</dbReference>
<feature type="transmembrane region" description="Helical" evidence="5">
    <location>
        <begin position="299"/>
        <end position="320"/>
    </location>
</feature>
<reference evidence="7 8" key="1">
    <citation type="submission" date="2020-08" db="EMBL/GenBank/DDBJ databases">
        <title>Sequencing the genomes of 1000 actinobacteria strains.</title>
        <authorList>
            <person name="Klenk H.-P."/>
        </authorList>
    </citation>
    <scope>NUCLEOTIDE SEQUENCE [LARGE SCALE GENOMIC DNA]</scope>
    <source>
        <strain evidence="7 8">DSM 19600</strain>
    </source>
</reference>
<feature type="transmembrane region" description="Helical" evidence="5">
    <location>
        <begin position="216"/>
        <end position="235"/>
    </location>
</feature>
<feature type="transmembrane region" description="Helical" evidence="5">
    <location>
        <begin position="455"/>
        <end position="474"/>
    </location>
</feature>
<evidence type="ECO:0000313" key="7">
    <source>
        <dbReference type="EMBL" id="MBB4141327.1"/>
    </source>
</evidence>
<evidence type="ECO:0000256" key="4">
    <source>
        <dbReference type="ARBA" id="ARBA00023136"/>
    </source>
</evidence>
<dbReference type="Proteomes" id="UP000549113">
    <property type="component" value="Unassembled WGS sequence"/>
</dbReference>
<keyword evidence="8" id="KW-1185">Reference proteome</keyword>
<evidence type="ECO:0000256" key="3">
    <source>
        <dbReference type="ARBA" id="ARBA00022989"/>
    </source>
</evidence>
<dbReference type="PROSITE" id="PS00216">
    <property type="entry name" value="SUGAR_TRANSPORT_1"/>
    <property type="match status" value="1"/>
</dbReference>
<dbReference type="AlphaFoldDB" id="A0AA40SSB3"/>
<dbReference type="PANTHER" id="PTHR23528">
    <property type="match status" value="1"/>
</dbReference>
<keyword evidence="2 5" id="KW-0812">Transmembrane</keyword>
<comment type="subcellular location">
    <subcellularLocation>
        <location evidence="1">Cell membrane</location>
        <topology evidence="1">Multi-pass membrane protein</topology>
    </subcellularLocation>
</comment>
<feature type="transmembrane region" description="Helical" evidence="5">
    <location>
        <begin position="35"/>
        <end position="57"/>
    </location>
</feature>
<accession>A0AA40SSB3</accession>
<dbReference type="Pfam" id="PF13347">
    <property type="entry name" value="MFS_2"/>
    <property type="match status" value="1"/>
</dbReference>
<proteinExistence type="predicted"/>
<evidence type="ECO:0000256" key="1">
    <source>
        <dbReference type="ARBA" id="ARBA00004651"/>
    </source>
</evidence>
<evidence type="ECO:0000259" key="6">
    <source>
        <dbReference type="PROSITE" id="PS50850"/>
    </source>
</evidence>
<dbReference type="Gene3D" id="1.20.1250.20">
    <property type="entry name" value="MFS general substrate transporter like domains"/>
    <property type="match status" value="2"/>
</dbReference>
<dbReference type="PROSITE" id="PS50850">
    <property type="entry name" value="MFS"/>
    <property type="match status" value="1"/>
</dbReference>
<dbReference type="RefSeq" id="WP_183500815.1">
    <property type="nucleotide sequence ID" value="NZ_BAABCO010000003.1"/>
</dbReference>
<dbReference type="GO" id="GO:0005886">
    <property type="term" value="C:plasma membrane"/>
    <property type="evidence" value="ECO:0007669"/>
    <property type="project" value="UniProtKB-SubCell"/>
</dbReference>
<dbReference type="SUPFAM" id="SSF103473">
    <property type="entry name" value="MFS general substrate transporter"/>
    <property type="match status" value="1"/>
</dbReference>
<keyword evidence="3 5" id="KW-1133">Transmembrane helix</keyword>
<dbReference type="InterPro" id="IPR005829">
    <property type="entry name" value="Sugar_transporter_CS"/>
</dbReference>
<keyword evidence="4 5" id="KW-0472">Membrane</keyword>
<feature type="transmembrane region" description="Helical" evidence="5">
    <location>
        <begin position="388"/>
        <end position="405"/>
    </location>
</feature>
<sequence>MADDSPFTVDPRGIAATTTAIPVQYTHGKPLRRYILWYTIVSLAITAVWGGALAILIPNQVQGLMFGSFFTGADAGVDLTALTNLRSDVAAGTATATADQQRLLGLLGQFEGARASALALVTSIGTIGTMLMQPIIGVFSDRTRSKWGRRAPWILYGGLLGALLLVAVRFAPTVAVLVVLWTLAQVVLNASSTPLTATMADRVPEDRLGTVSAMGGLGNFIGGILGGVAAGALFATIGLDVYLIIAFGVALAVVLFVLFTRDRSSKDLELAKFRWGAFFKGFLVPLLDRDFRWVWIARVLLLFGYGVSTALGLYMLQSYIHPAMSQADASATAPLITLVGLPFTVIALLTAGRLSDRLGRRKPFVIAASILMAVSMMIPLISPTLPGLFIQAIVAGIAFGIFLPVDQALFVDVLPDIEADAGRDLGIAGMATNLGQSLSPILAAQIVVLTGGYQLVWVAGIVLVAIAAVAILPVKGAR</sequence>
<name>A0AA40SSB3_9MICO</name>
<protein>
    <submittedName>
        <fullName evidence="7">MFS family permease</fullName>
    </submittedName>
</protein>
<dbReference type="InterPro" id="IPR020846">
    <property type="entry name" value="MFS_dom"/>
</dbReference>
<organism evidence="7 8">
    <name type="scientific">Microbacterium invictum</name>
    <dbReference type="NCBI Taxonomy" id="515415"/>
    <lineage>
        <taxon>Bacteria</taxon>
        <taxon>Bacillati</taxon>
        <taxon>Actinomycetota</taxon>
        <taxon>Actinomycetes</taxon>
        <taxon>Micrococcales</taxon>
        <taxon>Microbacteriaceae</taxon>
        <taxon>Microbacterium</taxon>
    </lineage>
</organism>
<dbReference type="PANTHER" id="PTHR23528:SF1">
    <property type="entry name" value="MAJOR FACILITATOR SUPERFAMILY (MFS) PROFILE DOMAIN-CONTAINING PROTEIN"/>
    <property type="match status" value="1"/>
</dbReference>
<feature type="transmembrane region" description="Helical" evidence="5">
    <location>
        <begin position="174"/>
        <end position="195"/>
    </location>
</feature>
<dbReference type="InterPro" id="IPR036259">
    <property type="entry name" value="MFS_trans_sf"/>
</dbReference>
<feature type="transmembrane region" description="Helical" evidence="5">
    <location>
        <begin position="241"/>
        <end position="259"/>
    </location>
</feature>
<comment type="caution">
    <text evidence="7">The sequence shown here is derived from an EMBL/GenBank/DDBJ whole genome shotgun (WGS) entry which is preliminary data.</text>
</comment>
<feature type="transmembrane region" description="Helical" evidence="5">
    <location>
        <begin position="425"/>
        <end position="449"/>
    </location>
</feature>
<evidence type="ECO:0000313" key="8">
    <source>
        <dbReference type="Proteomes" id="UP000549113"/>
    </source>
</evidence>
<feature type="domain" description="Major facilitator superfamily (MFS) profile" evidence="6">
    <location>
        <begin position="60"/>
        <end position="478"/>
    </location>
</feature>
<feature type="transmembrane region" description="Helical" evidence="5">
    <location>
        <begin position="117"/>
        <end position="139"/>
    </location>
</feature>
<feature type="transmembrane region" description="Helical" evidence="5">
    <location>
        <begin position="332"/>
        <end position="352"/>
    </location>
</feature>